<dbReference type="Gene3D" id="3.40.50.2300">
    <property type="match status" value="1"/>
</dbReference>
<evidence type="ECO:0000313" key="4">
    <source>
        <dbReference type="EMBL" id="MST88791.1"/>
    </source>
</evidence>
<dbReference type="InterPro" id="IPR007492">
    <property type="entry name" value="LytTR_DNA-bd_dom"/>
</dbReference>
<dbReference type="Gene3D" id="2.40.50.1020">
    <property type="entry name" value="LytTr DNA-binding domain"/>
    <property type="match status" value="1"/>
</dbReference>
<dbReference type="InterPro" id="IPR046947">
    <property type="entry name" value="LytR-like"/>
</dbReference>
<dbReference type="SMART" id="SM00448">
    <property type="entry name" value="REC"/>
    <property type="match status" value="1"/>
</dbReference>
<dbReference type="GO" id="GO:0000156">
    <property type="term" value="F:phosphorelay response regulator activity"/>
    <property type="evidence" value="ECO:0007669"/>
    <property type="project" value="InterPro"/>
</dbReference>
<dbReference type="EMBL" id="VUNM01000006">
    <property type="protein sequence ID" value="MST88791.1"/>
    <property type="molecule type" value="Genomic_DNA"/>
</dbReference>
<dbReference type="InterPro" id="IPR011006">
    <property type="entry name" value="CheY-like_superfamily"/>
</dbReference>
<dbReference type="InterPro" id="IPR001789">
    <property type="entry name" value="Sig_transdc_resp-reg_receiver"/>
</dbReference>
<dbReference type="RefSeq" id="WP_154514795.1">
    <property type="nucleotide sequence ID" value="NZ_VUNM01000006.1"/>
</dbReference>
<dbReference type="AlphaFoldDB" id="A0A844FS33"/>
<keyword evidence="1" id="KW-0597">Phosphoprotein</keyword>
<dbReference type="PROSITE" id="PS50110">
    <property type="entry name" value="RESPONSE_REGULATORY"/>
    <property type="match status" value="1"/>
</dbReference>
<dbReference type="PANTHER" id="PTHR37299:SF1">
    <property type="entry name" value="STAGE 0 SPORULATION PROTEIN A HOMOLOG"/>
    <property type="match status" value="1"/>
</dbReference>
<dbReference type="SUPFAM" id="SSF52172">
    <property type="entry name" value="CheY-like"/>
    <property type="match status" value="1"/>
</dbReference>
<dbReference type="Pfam" id="PF04397">
    <property type="entry name" value="LytTR"/>
    <property type="match status" value="1"/>
</dbReference>
<protein>
    <submittedName>
        <fullName evidence="4">Response regulator transcription factor</fullName>
    </submittedName>
</protein>
<dbReference type="Pfam" id="PF00072">
    <property type="entry name" value="Response_reg"/>
    <property type="match status" value="1"/>
</dbReference>
<comment type="caution">
    <text evidence="4">The sequence shown here is derived from an EMBL/GenBank/DDBJ whole genome shotgun (WGS) entry which is preliminary data.</text>
</comment>
<dbReference type="Proteomes" id="UP000442619">
    <property type="component" value="Unassembled WGS sequence"/>
</dbReference>
<keyword evidence="5" id="KW-1185">Reference proteome</keyword>
<evidence type="ECO:0000259" key="3">
    <source>
        <dbReference type="PROSITE" id="PS50930"/>
    </source>
</evidence>
<evidence type="ECO:0000259" key="2">
    <source>
        <dbReference type="PROSITE" id="PS50110"/>
    </source>
</evidence>
<dbReference type="PROSITE" id="PS50930">
    <property type="entry name" value="HTH_LYTTR"/>
    <property type="match status" value="1"/>
</dbReference>
<organism evidence="4 5">
    <name type="scientific">Sharpea porci</name>
    <dbReference type="NCBI Taxonomy" id="2652286"/>
    <lineage>
        <taxon>Bacteria</taxon>
        <taxon>Bacillati</taxon>
        <taxon>Bacillota</taxon>
        <taxon>Erysipelotrichia</taxon>
        <taxon>Erysipelotrichales</taxon>
        <taxon>Coprobacillaceae</taxon>
        <taxon>Sharpea</taxon>
    </lineage>
</organism>
<feature type="domain" description="HTH LytTR-type" evidence="3">
    <location>
        <begin position="130"/>
        <end position="231"/>
    </location>
</feature>
<evidence type="ECO:0000313" key="5">
    <source>
        <dbReference type="Proteomes" id="UP000442619"/>
    </source>
</evidence>
<proteinExistence type="predicted"/>
<dbReference type="GO" id="GO:0003677">
    <property type="term" value="F:DNA binding"/>
    <property type="evidence" value="ECO:0007669"/>
    <property type="project" value="InterPro"/>
</dbReference>
<evidence type="ECO:0000256" key="1">
    <source>
        <dbReference type="PROSITE-ProRule" id="PRU00169"/>
    </source>
</evidence>
<gene>
    <name evidence="4" type="ORF">FYJ79_04235</name>
</gene>
<sequence>MYKFALVDDEIVFLKILDQKLSNILFEKHIEYHLSSFNQSTVFLKTLSKENYDIVFLDVDMPDENGIDIARRLRNIDHPPVVIFVTSKEKYMRDAFGMNVFAFIVKEEMDKELAPIMADCLTYMGKNKGLILKTNQGLHRFYFNDIICVYSEDRKIQLITHLEVFQIYQETLGSIIQKLNHPQFVSPNRGSIVNLRYVSHTKKGCITLEHTDHKEYISRERVKEFDRIFTNYVLGQRIYQ</sequence>
<reference evidence="4 5" key="1">
    <citation type="submission" date="2019-08" db="EMBL/GenBank/DDBJ databases">
        <title>In-depth cultivation of the pig gut microbiome towards novel bacterial diversity and tailored functional studies.</title>
        <authorList>
            <person name="Wylensek D."/>
            <person name="Hitch T.C.A."/>
            <person name="Clavel T."/>
        </authorList>
    </citation>
    <scope>NUCLEOTIDE SEQUENCE [LARGE SCALE GENOMIC DNA]</scope>
    <source>
        <strain evidence="4 5">CA-Schmier-601-WT-3</strain>
    </source>
</reference>
<name>A0A844FS33_9FIRM</name>
<feature type="domain" description="Response regulatory" evidence="2">
    <location>
        <begin position="3"/>
        <end position="121"/>
    </location>
</feature>
<dbReference type="PANTHER" id="PTHR37299">
    <property type="entry name" value="TRANSCRIPTIONAL REGULATOR-RELATED"/>
    <property type="match status" value="1"/>
</dbReference>
<accession>A0A844FS33</accession>
<feature type="modified residue" description="4-aspartylphosphate" evidence="1">
    <location>
        <position position="58"/>
    </location>
</feature>
<dbReference type="SMART" id="SM00850">
    <property type="entry name" value="LytTR"/>
    <property type="match status" value="1"/>
</dbReference>